<comment type="caution">
    <text evidence="2">The sequence shown here is derived from an EMBL/GenBank/DDBJ whole genome shotgun (WGS) entry which is preliminary data.</text>
</comment>
<gene>
    <name evidence="2" type="ORF">DIURU_003856</name>
</gene>
<organism evidence="2 3">
    <name type="scientific">Diutina rugosa</name>
    <name type="common">Yeast</name>
    <name type="synonym">Candida rugosa</name>
    <dbReference type="NCBI Taxonomy" id="5481"/>
    <lineage>
        <taxon>Eukaryota</taxon>
        <taxon>Fungi</taxon>
        <taxon>Dikarya</taxon>
        <taxon>Ascomycota</taxon>
        <taxon>Saccharomycotina</taxon>
        <taxon>Pichiomycetes</taxon>
        <taxon>Debaryomycetaceae</taxon>
        <taxon>Diutina</taxon>
    </lineage>
</organism>
<evidence type="ECO:0000256" key="1">
    <source>
        <dbReference type="SAM" id="SignalP"/>
    </source>
</evidence>
<dbReference type="OrthoDB" id="4025946at2759"/>
<dbReference type="VEuPathDB" id="FungiDB:DIURU_003856"/>
<feature type="signal peptide" evidence="1">
    <location>
        <begin position="1"/>
        <end position="19"/>
    </location>
</feature>
<dbReference type="SUPFAM" id="SSF48371">
    <property type="entry name" value="ARM repeat"/>
    <property type="match status" value="1"/>
</dbReference>
<dbReference type="Proteomes" id="UP000449547">
    <property type="component" value="Unassembled WGS sequence"/>
</dbReference>
<name>A0A642UJT9_DIURU</name>
<evidence type="ECO:0008006" key="4">
    <source>
        <dbReference type="Google" id="ProtNLM"/>
    </source>
</evidence>
<evidence type="ECO:0000313" key="2">
    <source>
        <dbReference type="EMBL" id="KAA8900275.1"/>
    </source>
</evidence>
<dbReference type="GeneID" id="54782507"/>
<dbReference type="RefSeq" id="XP_034011321.1">
    <property type="nucleotide sequence ID" value="XM_034156664.1"/>
</dbReference>
<keyword evidence="1" id="KW-0732">Signal</keyword>
<keyword evidence="3" id="KW-1185">Reference proteome</keyword>
<dbReference type="InterPro" id="IPR016024">
    <property type="entry name" value="ARM-type_fold"/>
</dbReference>
<evidence type="ECO:0000313" key="3">
    <source>
        <dbReference type="Proteomes" id="UP000449547"/>
    </source>
</evidence>
<accession>A0A642UJT9</accession>
<sequence>MKFSQATLLALATAAVANGSAIPAAQANAAPVAFNQDQLIGALQNLNAVLNEATTHKRELTPEEIQLATRDLGSAISGVISAFLNSGILGDIWNTLTTDQNLRDQIVSLVKSAISGLFAALPNLLSAIWNSGLLQKIFNKLVNDKGLQQALVNLIKEAFSAILGYFTGSSSSSTPQQQQKRAEMIQRDLGDIISSIFNWITNWVSQNPQAFENFLTNAINFLAQIGGTLFNWLQSSGIWDKLMKWVGENSGGIVDFLVKLLGGIFGTSSNPQASQAVADLSTAAASASAKASAKASATGGAAAATTTGSSGNILSDLLGGIGGAASAATSGNAGAASVASAATSAAGAAAPAVSSAASAAATAATGAAGAAGVPTTRTSTVAPAGTAGAAGAADAGAAGATAAGNVGAAGTVDAGAAGVTAAAGAGATAGAAGGDVYNSLLAAYGGGATQKKRRVMY</sequence>
<dbReference type="EMBL" id="SWFT01000113">
    <property type="protein sequence ID" value="KAA8900275.1"/>
    <property type="molecule type" value="Genomic_DNA"/>
</dbReference>
<reference evidence="2 3" key="1">
    <citation type="submission" date="2019-07" db="EMBL/GenBank/DDBJ databases">
        <title>Genome assembly of two rare yeast pathogens: Diutina rugosa and Trichomonascus ciferrii.</title>
        <authorList>
            <person name="Mixao V."/>
            <person name="Saus E."/>
            <person name="Hansen A."/>
            <person name="Lass-Flor C."/>
            <person name="Gabaldon T."/>
        </authorList>
    </citation>
    <scope>NUCLEOTIDE SEQUENCE [LARGE SCALE GENOMIC DNA]</scope>
    <source>
        <strain evidence="2 3">CBS 613</strain>
    </source>
</reference>
<proteinExistence type="predicted"/>
<dbReference type="AlphaFoldDB" id="A0A642UJT9"/>
<feature type="chain" id="PRO_5025024529" description="Opaque-phase-specific protein OP4" evidence="1">
    <location>
        <begin position="20"/>
        <end position="457"/>
    </location>
</feature>
<protein>
    <recommendedName>
        <fullName evidence="4">Opaque-phase-specific protein OP4</fullName>
    </recommendedName>
</protein>